<keyword evidence="1 4" id="KW-0808">Transferase</keyword>
<protein>
    <recommendedName>
        <fullName evidence="4">Spectinomycin 9-adenylyltransferase</fullName>
    </recommendedName>
</protein>
<evidence type="ECO:0000256" key="4">
    <source>
        <dbReference type="PIRNR" id="PIRNR000819"/>
    </source>
</evidence>
<keyword evidence="4" id="KW-0067">ATP-binding</keyword>
<evidence type="ECO:0000259" key="5">
    <source>
        <dbReference type="Pfam" id="PF01909"/>
    </source>
</evidence>
<dbReference type="InterPro" id="IPR043519">
    <property type="entry name" value="NT_sf"/>
</dbReference>
<dbReference type="Proteomes" id="UP000830326">
    <property type="component" value="Chromosome"/>
</dbReference>
<evidence type="ECO:0000256" key="3">
    <source>
        <dbReference type="ARBA" id="ARBA00047831"/>
    </source>
</evidence>
<dbReference type="Pfam" id="PF13427">
    <property type="entry name" value="AadA_C"/>
    <property type="match status" value="1"/>
</dbReference>
<reference evidence="7" key="1">
    <citation type="submission" date="2022-04" db="EMBL/GenBank/DDBJ databases">
        <title>Halobacillus sp. isolated from saltern.</title>
        <authorList>
            <person name="Won M."/>
            <person name="Lee C.-M."/>
            <person name="Woen H.-Y."/>
            <person name="Kwon S.-W."/>
        </authorList>
    </citation>
    <scope>NUCLEOTIDE SEQUENCE</scope>
    <source>
        <strain evidence="7">SSHM10-5</strain>
    </source>
</reference>
<comment type="catalytic activity">
    <reaction evidence="3 4">
        <text>spectinomycin + ATP = 9-O-adenylylspectinomycin + diphosphate</text>
        <dbReference type="Rhea" id="RHEA:63228"/>
        <dbReference type="ChEBI" id="CHEBI:30616"/>
        <dbReference type="ChEBI" id="CHEBI:33019"/>
        <dbReference type="ChEBI" id="CHEBI:146260"/>
        <dbReference type="ChEBI" id="CHEBI:146261"/>
    </reaction>
</comment>
<dbReference type="Pfam" id="PF01909">
    <property type="entry name" value="NTP_transf_2"/>
    <property type="match status" value="1"/>
</dbReference>
<evidence type="ECO:0000259" key="6">
    <source>
        <dbReference type="Pfam" id="PF13427"/>
    </source>
</evidence>
<gene>
    <name evidence="7" type="ORF">MUO15_03910</name>
</gene>
<dbReference type="SUPFAM" id="SSF81301">
    <property type="entry name" value="Nucleotidyltransferase"/>
    <property type="match status" value="1"/>
</dbReference>
<feature type="domain" description="Polymerase nucleotidyl transferase" evidence="5">
    <location>
        <begin position="32"/>
        <end position="99"/>
    </location>
</feature>
<evidence type="ECO:0000313" key="8">
    <source>
        <dbReference type="Proteomes" id="UP000830326"/>
    </source>
</evidence>
<evidence type="ECO:0000256" key="1">
    <source>
        <dbReference type="ARBA" id="ARBA00022679"/>
    </source>
</evidence>
<evidence type="ECO:0000256" key="2">
    <source>
        <dbReference type="ARBA" id="ARBA00023251"/>
    </source>
</evidence>
<dbReference type="CDD" id="cd05403">
    <property type="entry name" value="NT_KNTase_like"/>
    <property type="match status" value="1"/>
</dbReference>
<keyword evidence="4" id="KW-0547">Nucleotide-binding</keyword>
<dbReference type="InterPro" id="IPR002934">
    <property type="entry name" value="Polymerase_NTP_transf_dom"/>
</dbReference>
<dbReference type="InterPro" id="IPR024172">
    <property type="entry name" value="AadA/Aad9"/>
</dbReference>
<dbReference type="EMBL" id="CP095075">
    <property type="protein sequence ID" value="UOR12676.1"/>
    <property type="molecule type" value="Genomic_DNA"/>
</dbReference>
<dbReference type="Gene3D" id="3.30.460.10">
    <property type="entry name" value="Beta Polymerase, domain 2"/>
    <property type="match status" value="1"/>
</dbReference>
<dbReference type="InterPro" id="IPR025184">
    <property type="entry name" value="AadA_C"/>
</dbReference>
<sequence>MSDHLDTCQPATYEFVHSLMDEIKYILVDNLIGLYLHGSLAMGGFNPANSDIDLLGVTKVPLANEDALKLKKLLLKCSNQPFPIEISFLNKKQLREWQHPSHFDFHFSEFWRSYFENQSQTGAEVYLYDGDRKDKDLAAHITITNYRGICLLGNPIIDVFPRIPREHYISSILGDFQSCLQNIEQDPVYCTLNLLRVYRYFKEHEISSKLEGGEWGLSHLPNEYKIIIRKVISHYQNHKYNEPFEAHELLSIKDYVKEKVEEIVGYDFQE</sequence>
<organism evidence="7 8">
    <name type="scientific">Halobacillus amylolyticus</name>
    <dbReference type="NCBI Taxonomy" id="2932259"/>
    <lineage>
        <taxon>Bacteria</taxon>
        <taxon>Bacillati</taxon>
        <taxon>Bacillota</taxon>
        <taxon>Bacilli</taxon>
        <taxon>Bacillales</taxon>
        <taxon>Bacillaceae</taxon>
        <taxon>Halobacillus</taxon>
    </lineage>
</organism>
<keyword evidence="2 4" id="KW-0046">Antibiotic resistance</keyword>
<feature type="domain" description="Adenylyltransferase AadA C-terminal" evidence="6">
    <location>
        <begin position="158"/>
        <end position="252"/>
    </location>
</feature>
<dbReference type="RefSeq" id="WP_245033615.1">
    <property type="nucleotide sequence ID" value="NZ_CP095075.1"/>
</dbReference>
<keyword evidence="8" id="KW-1185">Reference proteome</keyword>
<accession>A0ABY4HDN4</accession>
<evidence type="ECO:0000313" key="7">
    <source>
        <dbReference type="EMBL" id="UOR12676.1"/>
    </source>
</evidence>
<dbReference type="PIRSF" id="PIRSF000819">
    <property type="entry name" value="Streptomycin_3-adenylyltransf"/>
    <property type="match status" value="1"/>
</dbReference>
<keyword evidence="4" id="KW-0548">Nucleotidyltransferase</keyword>
<proteinExistence type="predicted"/>
<name>A0ABY4HDN4_9BACI</name>